<accession>A0A3B0Z439</accession>
<organism evidence="1">
    <name type="scientific">hydrothermal vent metagenome</name>
    <dbReference type="NCBI Taxonomy" id="652676"/>
    <lineage>
        <taxon>unclassified sequences</taxon>
        <taxon>metagenomes</taxon>
        <taxon>ecological metagenomes</taxon>
    </lineage>
</organism>
<protein>
    <recommendedName>
        <fullName evidence="2">DUF4440 domain-containing protein</fullName>
    </recommendedName>
</protein>
<name>A0A3B0Z439_9ZZZZ</name>
<dbReference type="EMBL" id="UOFO01000139">
    <property type="protein sequence ID" value="VAW88068.1"/>
    <property type="molecule type" value="Genomic_DNA"/>
</dbReference>
<dbReference type="AlphaFoldDB" id="A0A3B0Z439"/>
<proteinExistence type="predicted"/>
<gene>
    <name evidence="1" type="ORF">MNBD_GAMMA16-2017</name>
</gene>
<reference evidence="1" key="1">
    <citation type="submission" date="2018-06" db="EMBL/GenBank/DDBJ databases">
        <authorList>
            <person name="Zhirakovskaya E."/>
        </authorList>
    </citation>
    <scope>NUCLEOTIDE SEQUENCE</scope>
</reference>
<sequence>MNKKLTIVISFCFLSYSGVLFADNDLVSSQLENVMKTHVIATSKESESIDDVMKTIHPESPAAMHIKTGLEQIFPVFDLNVSLVEFSFVGLDNNYAMARVKQKMEKVSGPASFKSHVNEQLLVFKQEAREWKIWQAVMLDVEYL</sequence>
<evidence type="ECO:0008006" key="2">
    <source>
        <dbReference type="Google" id="ProtNLM"/>
    </source>
</evidence>
<evidence type="ECO:0000313" key="1">
    <source>
        <dbReference type="EMBL" id="VAW88068.1"/>
    </source>
</evidence>